<dbReference type="AlphaFoldDB" id="A0A1I6LHC4"/>
<protein>
    <submittedName>
        <fullName evidence="2">UDP-galactopyranose mutase</fullName>
    </submittedName>
</protein>
<keyword evidence="3" id="KW-1185">Reference proteome</keyword>
<dbReference type="InterPro" id="IPR002937">
    <property type="entry name" value="Amino_oxidase"/>
</dbReference>
<feature type="domain" description="Amine oxidase" evidence="1">
    <location>
        <begin position="11"/>
        <end position="415"/>
    </location>
</feature>
<evidence type="ECO:0000313" key="2">
    <source>
        <dbReference type="EMBL" id="SFS02859.1"/>
    </source>
</evidence>
<organism evidence="2 3">
    <name type="scientific">Halomicrobium zhouii</name>
    <dbReference type="NCBI Taxonomy" id="767519"/>
    <lineage>
        <taxon>Archaea</taxon>
        <taxon>Methanobacteriati</taxon>
        <taxon>Methanobacteriota</taxon>
        <taxon>Stenosarchaea group</taxon>
        <taxon>Halobacteria</taxon>
        <taxon>Halobacteriales</taxon>
        <taxon>Haloarculaceae</taxon>
        <taxon>Halomicrobium</taxon>
    </lineage>
</organism>
<evidence type="ECO:0000259" key="1">
    <source>
        <dbReference type="Pfam" id="PF01593"/>
    </source>
</evidence>
<dbReference type="GO" id="GO:0016491">
    <property type="term" value="F:oxidoreductase activity"/>
    <property type="evidence" value="ECO:0007669"/>
    <property type="project" value="InterPro"/>
</dbReference>
<dbReference type="OrthoDB" id="202781at2157"/>
<dbReference type="Gene3D" id="3.50.50.60">
    <property type="entry name" value="FAD/NAD(P)-binding domain"/>
    <property type="match status" value="1"/>
</dbReference>
<dbReference type="Pfam" id="PF01593">
    <property type="entry name" value="Amino_oxidase"/>
    <property type="match status" value="1"/>
</dbReference>
<evidence type="ECO:0000313" key="3">
    <source>
        <dbReference type="Proteomes" id="UP000199062"/>
    </source>
</evidence>
<dbReference type="STRING" id="767519.SAMN05216559_2700"/>
<name>A0A1I6LHC4_9EURY</name>
<gene>
    <name evidence="2" type="ORF">SAMN05216559_2700</name>
</gene>
<sequence>MSDVVVVGGGLAGLVAARRLAESGADVTVFERESRVGGRVRSHRVDGYTHDRGFQVLFSAYPAVQRELDLDALDLRYFTPGATIARPGERSVLVDPRRAPTNALQTLFNGDVTFGDKLRLFTLQRELAGRSPEAILDRGGTSTRAYLERVGFSKQFVENFAAPFYGGITLDRDLETDSMVFEYTFKMLSEGRIGVPAAGMGAIPDQLAKRAEMAGATIETGTAVSSVDPSSTEAVLTVDGETVVADAVVVAADPPAARDLTGLGSIPTEARSCVTLSVARQSRTGLPTGKRLILNAGESGPNQVAPMSAVAPEYAPSDATLYSATFLGDREESDETLFESVRETMASWYPEANLADLELVATDRVPFAQFAQPPGFRAGLPTVDDPDGPVFLAGDYTRWSSIQGALESGRVAAEAAVEELER</sequence>
<proteinExistence type="predicted"/>
<dbReference type="RefSeq" id="WP_089817017.1">
    <property type="nucleotide sequence ID" value="NZ_FOZK01000002.1"/>
</dbReference>
<dbReference type="EMBL" id="FOZK01000002">
    <property type="protein sequence ID" value="SFS02859.1"/>
    <property type="molecule type" value="Genomic_DNA"/>
</dbReference>
<dbReference type="InterPro" id="IPR036188">
    <property type="entry name" value="FAD/NAD-bd_sf"/>
</dbReference>
<dbReference type="Proteomes" id="UP000199062">
    <property type="component" value="Unassembled WGS sequence"/>
</dbReference>
<dbReference type="PRINTS" id="PR00420">
    <property type="entry name" value="RNGMNOXGNASE"/>
</dbReference>
<dbReference type="PANTHER" id="PTHR42841">
    <property type="entry name" value="AMINE OXIDASE"/>
    <property type="match status" value="1"/>
</dbReference>
<accession>A0A1I6LHC4</accession>
<reference evidence="2 3" key="1">
    <citation type="submission" date="2016-10" db="EMBL/GenBank/DDBJ databases">
        <authorList>
            <person name="de Groot N.N."/>
        </authorList>
    </citation>
    <scope>NUCLEOTIDE SEQUENCE [LARGE SCALE GENOMIC DNA]</scope>
    <source>
        <strain evidence="2 3">CGMCC 1.10457</strain>
    </source>
</reference>
<dbReference type="SUPFAM" id="SSF51905">
    <property type="entry name" value="FAD/NAD(P)-binding domain"/>
    <property type="match status" value="1"/>
</dbReference>